<dbReference type="InterPro" id="IPR012832">
    <property type="entry name" value="RDH"/>
</dbReference>
<dbReference type="Gene3D" id="3.30.70.20">
    <property type="match status" value="1"/>
</dbReference>
<dbReference type="PROSITE" id="PS00198">
    <property type="entry name" value="4FE4S_FER_1"/>
    <property type="match status" value="1"/>
</dbReference>
<protein>
    <submittedName>
        <fullName evidence="8">Reductive dehalogenase-like protein KB1rdhA16</fullName>
    </submittedName>
</protein>
<dbReference type="PANTHER" id="PTHR42827">
    <property type="entry name" value="IRON-SULFUR CLUSTER-BINDING PROTEIN-RELATED"/>
    <property type="match status" value="1"/>
</dbReference>
<keyword evidence="5" id="KW-0411">Iron-sulfur</keyword>
<evidence type="ECO:0000256" key="6">
    <source>
        <dbReference type="ARBA" id="ARBA00023136"/>
    </source>
</evidence>
<organism evidence="8">
    <name type="scientific">Dehalococcoides mccartyi</name>
    <dbReference type="NCBI Taxonomy" id="61435"/>
    <lineage>
        <taxon>Bacteria</taxon>
        <taxon>Bacillati</taxon>
        <taxon>Chloroflexota</taxon>
        <taxon>Dehalococcoidia</taxon>
        <taxon>Dehalococcoidales</taxon>
        <taxon>Dehalococcoidaceae</taxon>
        <taxon>Dehalococcoides</taxon>
    </lineage>
</organism>
<evidence type="ECO:0000256" key="1">
    <source>
        <dbReference type="ARBA" id="ARBA00004196"/>
    </source>
</evidence>
<dbReference type="Pfam" id="PF13484">
    <property type="entry name" value="Fer4_16"/>
    <property type="match status" value="1"/>
</dbReference>
<dbReference type="PANTHER" id="PTHR42827:SF1">
    <property type="entry name" value="IRON-SULFUR CLUSTER-BINDING PROTEIN"/>
    <property type="match status" value="1"/>
</dbReference>
<keyword evidence="3" id="KW-0732">Signal</keyword>
<dbReference type="GO" id="GO:0046872">
    <property type="term" value="F:metal ion binding"/>
    <property type="evidence" value="ECO:0007669"/>
    <property type="project" value="UniProtKB-KW"/>
</dbReference>
<comment type="subcellular location">
    <subcellularLocation>
        <location evidence="1">Cell envelope</location>
    </subcellularLocation>
</comment>
<dbReference type="SUPFAM" id="SSF54862">
    <property type="entry name" value="4Fe-4S ferredoxins"/>
    <property type="match status" value="1"/>
</dbReference>
<dbReference type="AlphaFoldDB" id="A0A0A7NV28"/>
<gene>
    <name evidence="8" type="primary">rdhA16</name>
</gene>
<keyword evidence="6" id="KW-0472">Membrane</keyword>
<evidence type="ECO:0000313" key="8">
    <source>
        <dbReference type="EMBL" id="AIZ97089.1"/>
    </source>
</evidence>
<feature type="domain" description="4Fe-4S ferredoxin-type" evidence="7">
    <location>
        <begin position="368"/>
        <end position="400"/>
    </location>
</feature>
<evidence type="ECO:0000256" key="3">
    <source>
        <dbReference type="ARBA" id="ARBA00022729"/>
    </source>
</evidence>
<dbReference type="InterPro" id="IPR017896">
    <property type="entry name" value="4Fe4S_Fe-S-bd"/>
</dbReference>
<keyword evidence="4" id="KW-0408">Iron</keyword>
<dbReference type="NCBIfam" id="TIGR02486">
    <property type="entry name" value="RDH"/>
    <property type="match status" value="1"/>
</dbReference>
<dbReference type="GO" id="GO:0030313">
    <property type="term" value="C:cell envelope"/>
    <property type="evidence" value="ECO:0007669"/>
    <property type="project" value="UniProtKB-SubCell"/>
</dbReference>
<reference evidence="8" key="1">
    <citation type="submission" date="2014-10" db="EMBL/GenBank/DDBJ databases">
        <title>Reductive dehalogenase homologous genes as biomarkers for distinguishing populations of Dehalococcoides in mixed dechlorinating cultures and in groundwater.</title>
        <authorList>
            <person name="Perez-De-Mora A."/>
            <person name="Zila A."/>
            <person name="Mcmaster M.L."/>
            <person name="Liang X."/>
            <person name="Dworatzek S."/>
            <person name="Edwards E.A."/>
        </authorList>
    </citation>
    <scope>NUCLEOTIDE SEQUENCE</scope>
</reference>
<dbReference type="InterPro" id="IPR028894">
    <property type="entry name" value="RDH_dom"/>
</dbReference>
<dbReference type="EMBL" id="KP085016">
    <property type="protein sequence ID" value="AIZ97089.1"/>
    <property type="molecule type" value="Genomic_DNA"/>
</dbReference>
<evidence type="ECO:0000256" key="5">
    <source>
        <dbReference type="ARBA" id="ARBA00023014"/>
    </source>
</evidence>
<dbReference type="PROSITE" id="PS51379">
    <property type="entry name" value="4FE4S_FER_2"/>
    <property type="match status" value="1"/>
</dbReference>
<evidence type="ECO:0000256" key="4">
    <source>
        <dbReference type="ARBA" id="ARBA00023004"/>
    </source>
</evidence>
<dbReference type="Pfam" id="PF13486">
    <property type="entry name" value="Dehalogenase"/>
    <property type="match status" value="1"/>
</dbReference>
<sequence length="514" mass="56590">MKGLGLTGASLSAIGATSPLFHDLDEVMSSDTARTKQPWWVKEVDKPTVEIDFKLTERYDQISRLIYYNQPKYVDPAEIADLTKQGQDNFKKHMAAGDPGQDIKGLALCEGGVFGWSSSHGDFPEYFLGDPFAKTPEEWGISKWQGTPEENSRVITAAAKLFGACITGFAQIQNEDFKKYFFIRGRDFEGPVIDDPSDARLGKSRPGNMLVSSGGGFSLVPAQYSFGTSASPIRELVFEDVDKPYSTDSKKVIPNSFKSVIVMAVPQDPYLTRLGPSAVPGDGRITGFAATGQSYGFLSIVQRRFQKFMKTLGYSCLGGGTGGLAPVTSWGVWSGLGEMNRMNPMLIPEWGTMIRSTIIFVSDIPIVPTKPIDAGMFRFCHTCRKCAEACPYQAISLENEPTWEAHNAANCSGAKKFFLKAENCMKHRLVMGKDWLGCDNCMSSCPFGEGSTSFIHAFVKSTLATTPVFDSFFYNMSKSFGYGHFADPEEWWHGDHAVGGPINTVGTRWHDSWT</sequence>
<evidence type="ECO:0000259" key="7">
    <source>
        <dbReference type="PROSITE" id="PS51379"/>
    </source>
</evidence>
<name>A0A0A7NV28_9CHLR</name>
<dbReference type="GO" id="GO:0051536">
    <property type="term" value="F:iron-sulfur cluster binding"/>
    <property type="evidence" value="ECO:0007669"/>
    <property type="project" value="UniProtKB-KW"/>
</dbReference>
<proteinExistence type="predicted"/>
<accession>A0A0A7NV28</accession>
<dbReference type="InterPro" id="IPR017900">
    <property type="entry name" value="4Fe4S_Fe_S_CS"/>
</dbReference>
<evidence type="ECO:0000256" key="2">
    <source>
        <dbReference type="ARBA" id="ARBA00022723"/>
    </source>
</evidence>
<keyword evidence="2" id="KW-0479">Metal-binding</keyword>